<dbReference type="PANTHER" id="PTHR13628">
    <property type="entry name" value="TRANSMEMBRANE PROTEIN 267"/>
    <property type="match status" value="1"/>
</dbReference>
<keyword evidence="3 6" id="KW-0812">Transmembrane</keyword>
<keyword evidence="5 6" id="KW-0472">Membrane</keyword>
<gene>
    <name evidence="7" type="ORF">HW555_004951</name>
</gene>
<feature type="transmembrane region" description="Helical" evidence="6">
    <location>
        <begin position="260"/>
        <end position="277"/>
    </location>
</feature>
<organism evidence="7 8">
    <name type="scientific">Spodoptera exigua</name>
    <name type="common">Beet armyworm</name>
    <name type="synonym">Noctua fulgens</name>
    <dbReference type="NCBI Taxonomy" id="7107"/>
    <lineage>
        <taxon>Eukaryota</taxon>
        <taxon>Metazoa</taxon>
        <taxon>Ecdysozoa</taxon>
        <taxon>Arthropoda</taxon>
        <taxon>Hexapoda</taxon>
        <taxon>Insecta</taxon>
        <taxon>Pterygota</taxon>
        <taxon>Neoptera</taxon>
        <taxon>Endopterygota</taxon>
        <taxon>Lepidoptera</taxon>
        <taxon>Glossata</taxon>
        <taxon>Ditrysia</taxon>
        <taxon>Noctuoidea</taxon>
        <taxon>Noctuidae</taxon>
        <taxon>Amphipyrinae</taxon>
        <taxon>Spodoptera</taxon>
    </lineage>
</organism>
<dbReference type="EMBL" id="JACKWZ010000060">
    <property type="protein sequence ID" value="KAF9418141.1"/>
    <property type="molecule type" value="Genomic_DNA"/>
</dbReference>
<feature type="transmembrane region" description="Helical" evidence="6">
    <location>
        <begin position="196"/>
        <end position="216"/>
    </location>
</feature>
<reference evidence="7" key="1">
    <citation type="submission" date="2020-08" db="EMBL/GenBank/DDBJ databases">
        <title>Spodoptera exigua strain:BAW_Kor-Di-RS1 Genome sequencing and assembly.</title>
        <authorList>
            <person name="Kim J."/>
            <person name="Nam H.Y."/>
            <person name="Kwon M."/>
            <person name="Choi J.H."/>
            <person name="Cho S.R."/>
            <person name="Kim G.-H."/>
        </authorList>
    </citation>
    <scope>NUCLEOTIDE SEQUENCE</scope>
    <source>
        <strain evidence="7">BAW_Kor-Di-RS1</strain>
        <tissue evidence="7">Whole-body</tissue>
    </source>
</reference>
<evidence type="ECO:0000313" key="7">
    <source>
        <dbReference type="EMBL" id="KAF9418141.1"/>
    </source>
</evidence>
<dbReference type="Pfam" id="PF04307">
    <property type="entry name" value="YdjM"/>
    <property type="match status" value="1"/>
</dbReference>
<feature type="transmembrane region" description="Helical" evidence="6">
    <location>
        <begin position="94"/>
        <end position="114"/>
    </location>
</feature>
<feature type="non-terminal residue" evidence="7">
    <location>
        <position position="333"/>
    </location>
</feature>
<dbReference type="InterPro" id="IPR007404">
    <property type="entry name" value="YdjM-like"/>
</dbReference>
<sequence>FIYSTIDGVELKPVTIRNATKLTMVYLTIATGPYVLKNIDDSETYLKLYKLILAVKTKFPRLDLRSSENDNLTPNFVSNTRTSRIDLHYIYIKIRLSATAVLLLTAYFGDVIVFRSKYSNSLLFRAICDVLVHGGLGFLSSIIFFSIDNNYFSLEYDGTVHIILCTFFSSVIDIDHVFVAKSIYLKDMVNLKHRGIFHCTTFWLALTALLLLYSYIKKKIEVYMLSFMIFIAYITHHLRDGTRRGVWLYPLGSTPPVDKRLYYFILGTFPHICAMLFKRYKRPLVDPYPRNFVRMTSLRPRGRCMSYPSIPLGEEIRSHPEKFNRLNIMVHVY</sequence>
<evidence type="ECO:0000256" key="3">
    <source>
        <dbReference type="ARBA" id="ARBA00022692"/>
    </source>
</evidence>
<keyword evidence="8" id="KW-1185">Reference proteome</keyword>
<comment type="subcellular location">
    <subcellularLocation>
        <location evidence="1">Membrane</location>
        <topology evidence="1">Multi-pass membrane protein</topology>
    </subcellularLocation>
</comment>
<proteinExistence type="predicted"/>
<name>A0A835LBN6_SPOEX</name>
<dbReference type="PANTHER" id="PTHR13628:SF1">
    <property type="entry name" value="TRANSMEMBRANE PROTEIN 267"/>
    <property type="match status" value="1"/>
</dbReference>
<evidence type="ECO:0000256" key="6">
    <source>
        <dbReference type="SAM" id="Phobius"/>
    </source>
</evidence>
<dbReference type="AlphaFoldDB" id="A0A835LBN6"/>
<feature type="transmembrane region" description="Helical" evidence="6">
    <location>
        <begin position="159"/>
        <end position="184"/>
    </location>
</feature>
<evidence type="ECO:0000256" key="2">
    <source>
        <dbReference type="ARBA" id="ARBA00013977"/>
    </source>
</evidence>
<evidence type="ECO:0000313" key="8">
    <source>
        <dbReference type="Proteomes" id="UP000648187"/>
    </source>
</evidence>
<keyword evidence="4 6" id="KW-1133">Transmembrane helix</keyword>
<evidence type="ECO:0000256" key="5">
    <source>
        <dbReference type="ARBA" id="ARBA00023136"/>
    </source>
</evidence>
<feature type="transmembrane region" description="Helical" evidence="6">
    <location>
        <begin position="126"/>
        <end position="147"/>
    </location>
</feature>
<protein>
    <recommendedName>
        <fullName evidence="2">Transmembrane protein 267</fullName>
    </recommendedName>
</protein>
<feature type="transmembrane region" description="Helical" evidence="6">
    <location>
        <begin position="222"/>
        <end position="239"/>
    </location>
</feature>
<dbReference type="InterPro" id="IPR026572">
    <property type="entry name" value="TMEM267"/>
</dbReference>
<dbReference type="Proteomes" id="UP000648187">
    <property type="component" value="Unassembled WGS sequence"/>
</dbReference>
<evidence type="ECO:0000256" key="4">
    <source>
        <dbReference type="ARBA" id="ARBA00022989"/>
    </source>
</evidence>
<dbReference type="GO" id="GO:0016020">
    <property type="term" value="C:membrane"/>
    <property type="evidence" value="ECO:0007669"/>
    <property type="project" value="UniProtKB-SubCell"/>
</dbReference>
<comment type="caution">
    <text evidence="7">The sequence shown here is derived from an EMBL/GenBank/DDBJ whole genome shotgun (WGS) entry which is preliminary data.</text>
</comment>
<evidence type="ECO:0000256" key="1">
    <source>
        <dbReference type="ARBA" id="ARBA00004141"/>
    </source>
</evidence>
<accession>A0A835LBN6</accession>